<organism evidence="13 14">
    <name type="scientific">Candidatus Collierbacteria bacterium CG1_02_44_10</name>
    <dbReference type="NCBI Taxonomy" id="1805087"/>
    <lineage>
        <taxon>Bacteria</taxon>
        <taxon>Candidatus Collieribacteriota</taxon>
    </lineage>
</organism>
<protein>
    <recommendedName>
        <fullName evidence="6">UDP-glucose 4-epimerase</fullName>
        <ecNumber evidence="5">5.1.3.2</ecNumber>
    </recommendedName>
    <alternativeName>
        <fullName evidence="11">Galactowaldenase</fullName>
    </alternativeName>
    <alternativeName>
        <fullName evidence="10">UDP-galactose 4-epimerase</fullName>
    </alternativeName>
</protein>
<comment type="pathway">
    <text evidence="3">Carbohydrate metabolism; galactose metabolism.</text>
</comment>
<dbReference type="PANTHER" id="PTHR43725:SF47">
    <property type="entry name" value="UDP-GLUCOSE 4-EPIMERASE"/>
    <property type="match status" value="1"/>
</dbReference>
<keyword evidence="9" id="KW-0413">Isomerase</keyword>
<keyword evidence="8" id="KW-0119">Carbohydrate metabolism</keyword>
<dbReference type="EC" id="5.1.3.2" evidence="5"/>
<evidence type="ECO:0000256" key="10">
    <source>
        <dbReference type="ARBA" id="ARBA00031367"/>
    </source>
</evidence>
<evidence type="ECO:0000256" key="5">
    <source>
        <dbReference type="ARBA" id="ARBA00013189"/>
    </source>
</evidence>
<comment type="similarity">
    <text evidence="4">Belongs to the NAD(P)-dependent epimerase/dehydratase family.</text>
</comment>
<dbReference type="Gene3D" id="3.40.50.720">
    <property type="entry name" value="NAD(P)-binding Rossmann-like Domain"/>
    <property type="match status" value="1"/>
</dbReference>
<dbReference type="InterPro" id="IPR001509">
    <property type="entry name" value="Epimerase_deHydtase"/>
</dbReference>
<gene>
    <name evidence="13" type="ORF">AUJ42_03420</name>
</gene>
<evidence type="ECO:0000256" key="4">
    <source>
        <dbReference type="ARBA" id="ARBA00007637"/>
    </source>
</evidence>
<evidence type="ECO:0000256" key="11">
    <source>
        <dbReference type="ARBA" id="ARBA00033067"/>
    </source>
</evidence>
<sequence length="315" mass="34955">MSKELWVAGTGLIGSEVIKLARSKDIEVAVTAKSEVENPTGEAELVDITDYEAVKEYLWKHNLKQKTIKKAVVAAGLALPVAAKRNPELAYLVNAIGPRNIGKAILTLPEANRPSVVFMGSALQYEEREGAISEDVPFVKVGDPYVESKSRMVDFIRELVEQGLDAKIAMIFNSTGPIQSTDYFLPAMADQAAKISLGLQELVIRSRYVGHIRDFSHVKDTAKGIFLSLRGKSGDLINISSGHGIKLEDMIYTLMEMAEVDRITHEVDPQFNKPPKVHATWGDNSRLRSLAFVSEKTMIDICRDLFEERLRVNRG</sequence>
<name>A0A1J4RTN3_9BACT</name>
<evidence type="ECO:0000256" key="7">
    <source>
        <dbReference type="ARBA" id="ARBA00023027"/>
    </source>
</evidence>
<proteinExistence type="inferred from homology"/>
<dbReference type="Proteomes" id="UP000182345">
    <property type="component" value="Unassembled WGS sequence"/>
</dbReference>
<evidence type="ECO:0000256" key="6">
    <source>
        <dbReference type="ARBA" id="ARBA00018569"/>
    </source>
</evidence>
<reference evidence="13 14" key="1">
    <citation type="journal article" date="2016" name="Environ. Microbiol.">
        <title>Genomic resolution of a cold subsurface aquifer community provides metabolic insights for novel microbes adapted to high CO concentrations.</title>
        <authorList>
            <person name="Probst A.J."/>
            <person name="Castelle C.J."/>
            <person name="Singh A."/>
            <person name="Brown C.T."/>
            <person name="Anantharaman K."/>
            <person name="Sharon I."/>
            <person name="Hug L.A."/>
            <person name="Burstein D."/>
            <person name="Emerson J.B."/>
            <person name="Thomas B.C."/>
            <person name="Banfield J.F."/>
        </authorList>
    </citation>
    <scope>NUCLEOTIDE SEQUENCE [LARGE SCALE GENOMIC DNA]</scope>
    <source>
        <strain evidence="13">CG1_02_44_10</strain>
    </source>
</reference>
<accession>A0A1J4RTN3</accession>
<dbReference type="InterPro" id="IPR036291">
    <property type="entry name" value="NAD(P)-bd_dom_sf"/>
</dbReference>
<dbReference type="PANTHER" id="PTHR43725">
    <property type="entry name" value="UDP-GLUCOSE 4-EPIMERASE"/>
    <property type="match status" value="1"/>
</dbReference>
<dbReference type="GO" id="GO:0006012">
    <property type="term" value="P:galactose metabolic process"/>
    <property type="evidence" value="ECO:0007669"/>
    <property type="project" value="UniProtKB-KW"/>
</dbReference>
<evidence type="ECO:0000256" key="3">
    <source>
        <dbReference type="ARBA" id="ARBA00004947"/>
    </source>
</evidence>
<evidence type="ECO:0000259" key="12">
    <source>
        <dbReference type="Pfam" id="PF01370"/>
    </source>
</evidence>
<dbReference type="SUPFAM" id="SSF51735">
    <property type="entry name" value="NAD(P)-binding Rossmann-fold domains"/>
    <property type="match status" value="1"/>
</dbReference>
<evidence type="ECO:0000313" key="13">
    <source>
        <dbReference type="EMBL" id="OIN90263.1"/>
    </source>
</evidence>
<dbReference type="Pfam" id="PF01370">
    <property type="entry name" value="Epimerase"/>
    <property type="match status" value="1"/>
</dbReference>
<feature type="domain" description="NAD-dependent epimerase/dehydratase" evidence="12">
    <location>
        <begin position="9"/>
        <end position="239"/>
    </location>
</feature>
<comment type="cofactor">
    <cofactor evidence="2">
        <name>NAD(+)</name>
        <dbReference type="ChEBI" id="CHEBI:57540"/>
    </cofactor>
</comment>
<evidence type="ECO:0000313" key="14">
    <source>
        <dbReference type="Proteomes" id="UP000182345"/>
    </source>
</evidence>
<evidence type="ECO:0000256" key="1">
    <source>
        <dbReference type="ARBA" id="ARBA00000083"/>
    </source>
</evidence>
<dbReference type="Gene3D" id="3.90.25.10">
    <property type="entry name" value="UDP-galactose 4-epimerase, domain 1"/>
    <property type="match status" value="1"/>
</dbReference>
<dbReference type="GO" id="GO:0003978">
    <property type="term" value="F:UDP-glucose 4-epimerase activity"/>
    <property type="evidence" value="ECO:0007669"/>
    <property type="project" value="UniProtKB-EC"/>
</dbReference>
<keyword evidence="8" id="KW-0299">Galactose metabolism</keyword>
<comment type="caution">
    <text evidence="13">The sequence shown here is derived from an EMBL/GenBank/DDBJ whole genome shotgun (WGS) entry which is preliminary data.</text>
</comment>
<dbReference type="EMBL" id="MNUK01000078">
    <property type="protein sequence ID" value="OIN90263.1"/>
    <property type="molecule type" value="Genomic_DNA"/>
</dbReference>
<dbReference type="GO" id="GO:0005829">
    <property type="term" value="C:cytosol"/>
    <property type="evidence" value="ECO:0007669"/>
    <property type="project" value="TreeGrafter"/>
</dbReference>
<comment type="catalytic activity">
    <reaction evidence="1">
        <text>UDP-alpha-D-glucose = UDP-alpha-D-galactose</text>
        <dbReference type="Rhea" id="RHEA:22168"/>
        <dbReference type="ChEBI" id="CHEBI:58885"/>
        <dbReference type="ChEBI" id="CHEBI:66914"/>
        <dbReference type="EC" id="5.1.3.2"/>
    </reaction>
</comment>
<dbReference type="AlphaFoldDB" id="A0A1J4RTN3"/>
<evidence type="ECO:0000256" key="9">
    <source>
        <dbReference type="ARBA" id="ARBA00023235"/>
    </source>
</evidence>
<keyword evidence="7" id="KW-0520">NAD</keyword>
<evidence type="ECO:0000256" key="8">
    <source>
        <dbReference type="ARBA" id="ARBA00023144"/>
    </source>
</evidence>
<evidence type="ECO:0000256" key="2">
    <source>
        <dbReference type="ARBA" id="ARBA00001911"/>
    </source>
</evidence>